<evidence type="ECO:0000313" key="3">
    <source>
        <dbReference type="EMBL" id="HJF28595.1"/>
    </source>
</evidence>
<dbReference type="Proteomes" id="UP000787156">
    <property type="component" value="Unassembled WGS sequence"/>
</dbReference>
<evidence type="ECO:0000313" key="4">
    <source>
        <dbReference type="Proteomes" id="UP000787156"/>
    </source>
</evidence>
<sequence>MNRRDFITHSAKTLLGATALSSFPLSIQKALAVDAKVETGTIQDVKHVIILTQENRSFDNYFGTLKGVRGFGDRFTIPLADGRKVWEQYDKKKNKVLPYHLDSSLGNAQRVSGTPHSWVDGQAAWDTGRMGNWVEHKQTQSMGYYKKVEVEYQFALADAFTLCDAYHCAMHAGTNPNRKFIWTGTNGPTGAGVASVVNEFDGIGSSAQGYDWTTYPERLQEAGVSWKVYQNMPDNFTDNPLAGFKQYRRANEQSGKPVSHSDPVCPAYDEAIDAKEPLYKGIANTMPHDGGLLGQLKQDIVDGKLPQVSWVVAPAAYSEHPGPSSPVQGAWYIQELLNALTENPEIWSQTVLLVNFDENDGFFDHMPSPSAPSREINEHGEIIKVHGKTTLDDDLISSEYFNHPRIEGSTRQPLLQYVDGENKNFWHGVYGPGVRVPLYVISPWSRGGWVNSQVFDHTSIIRFLEERFGVEEPNISPYRRAVCGDLTSAFNFKTPNMDILPKLAGQKTKAEADAIRAIQQKLPQVPVPSTQNFPQQELGIRYSRALPYILHSSAKVLASENKVKLLFSNTGQQAAVFHVYNKLDLNAIPRRYMVEAGKQLDDDWALVDGAYDLWVLGPNGFHRAFVGDLKQPAQKNSLPEIRICVEECDPKIYLKVRHDGQQAVDLLVKANAYLDGQTWKIPTTATENELILDMSAVYGWYDFSVSIVGDEQFQRRFAGRLEIGKDSYSDPFMGSAI</sequence>
<dbReference type="InterPro" id="IPR007312">
    <property type="entry name" value="Phosphoesterase"/>
</dbReference>
<dbReference type="InterPro" id="IPR017767">
    <property type="entry name" value="PC-PLC"/>
</dbReference>
<reference evidence="3" key="2">
    <citation type="submission" date="2021-09" db="EMBL/GenBank/DDBJ databases">
        <authorList>
            <person name="Gilroy R."/>
        </authorList>
    </citation>
    <scope>NUCLEOTIDE SEQUENCE</scope>
    <source>
        <strain evidence="3">CHK135-1449</strain>
    </source>
</reference>
<feature type="domain" description="Bacterial phospholipase C C-terminal" evidence="2">
    <location>
        <begin position="543"/>
        <end position="628"/>
    </location>
</feature>
<dbReference type="PANTHER" id="PTHR31956">
    <property type="entry name" value="NON-SPECIFIC PHOSPHOLIPASE C4-RELATED"/>
    <property type="match status" value="1"/>
</dbReference>
<evidence type="ECO:0000256" key="1">
    <source>
        <dbReference type="ARBA" id="ARBA00022801"/>
    </source>
</evidence>
<proteinExistence type="predicted"/>
<dbReference type="AlphaFoldDB" id="A0A9D3A006"/>
<keyword evidence="1" id="KW-0378">Hydrolase</keyword>
<dbReference type="NCBIfam" id="TIGR03396">
    <property type="entry name" value="PC_PLC"/>
    <property type="match status" value="1"/>
</dbReference>
<dbReference type="Pfam" id="PF04185">
    <property type="entry name" value="Phosphoesterase"/>
    <property type="match status" value="1"/>
</dbReference>
<gene>
    <name evidence="3" type="ORF">K8V79_10205</name>
</gene>
<dbReference type="GO" id="GO:0034480">
    <property type="term" value="F:phosphatidylcholine phospholipase C activity"/>
    <property type="evidence" value="ECO:0007669"/>
    <property type="project" value="InterPro"/>
</dbReference>
<dbReference type="InterPro" id="IPR017850">
    <property type="entry name" value="Alkaline_phosphatase_core_sf"/>
</dbReference>
<dbReference type="PANTHER" id="PTHR31956:SF36">
    <property type="entry name" value="NON-HEMOLYTIC PHOSPHOLIPASE C"/>
    <property type="match status" value="1"/>
</dbReference>
<organism evidence="3 4">
    <name type="scientific">Acinetobacter lwoffii</name>
    <dbReference type="NCBI Taxonomy" id="28090"/>
    <lineage>
        <taxon>Bacteria</taxon>
        <taxon>Pseudomonadati</taxon>
        <taxon>Pseudomonadota</taxon>
        <taxon>Gammaproteobacteria</taxon>
        <taxon>Moraxellales</taxon>
        <taxon>Moraxellaceae</taxon>
        <taxon>Acinetobacter</taxon>
    </lineage>
</organism>
<comment type="caution">
    <text evidence="3">The sequence shown here is derived from an EMBL/GenBank/DDBJ whole genome shotgun (WGS) entry which is preliminary data.</text>
</comment>
<evidence type="ECO:0000259" key="2">
    <source>
        <dbReference type="Pfam" id="PF05506"/>
    </source>
</evidence>
<dbReference type="GO" id="GO:0016042">
    <property type="term" value="P:lipid catabolic process"/>
    <property type="evidence" value="ECO:0007669"/>
    <property type="project" value="InterPro"/>
</dbReference>
<dbReference type="Gene3D" id="3.40.720.10">
    <property type="entry name" value="Alkaline Phosphatase, subunit A"/>
    <property type="match status" value="2"/>
</dbReference>
<dbReference type="CDD" id="cd16014">
    <property type="entry name" value="PLC"/>
    <property type="match status" value="1"/>
</dbReference>
<dbReference type="Pfam" id="PF05506">
    <property type="entry name" value="PLipase_C_C"/>
    <property type="match status" value="2"/>
</dbReference>
<accession>A0A9D3A006</accession>
<name>A0A9D3A006_ACILW</name>
<dbReference type="InterPro" id="IPR008475">
    <property type="entry name" value="PLipase_C_C"/>
</dbReference>
<reference evidence="3" key="1">
    <citation type="journal article" date="2021" name="PeerJ">
        <title>Extensive microbial diversity within the chicken gut microbiome revealed by metagenomics and culture.</title>
        <authorList>
            <person name="Gilroy R."/>
            <person name="Ravi A."/>
            <person name="Getino M."/>
            <person name="Pursley I."/>
            <person name="Horton D.L."/>
            <person name="Alikhan N.F."/>
            <person name="Baker D."/>
            <person name="Gharbi K."/>
            <person name="Hall N."/>
            <person name="Watson M."/>
            <person name="Adriaenssens E.M."/>
            <person name="Foster-Nyarko E."/>
            <person name="Jarju S."/>
            <person name="Secka A."/>
            <person name="Antonio M."/>
            <person name="Oren A."/>
            <person name="Chaudhuri R.R."/>
            <person name="La Ragione R."/>
            <person name="Hildebrand F."/>
            <person name="Pallen M.J."/>
        </authorList>
    </citation>
    <scope>NUCLEOTIDE SEQUENCE</scope>
    <source>
        <strain evidence="3">CHK135-1449</strain>
    </source>
</reference>
<dbReference type="EMBL" id="DYWX01000110">
    <property type="protein sequence ID" value="HJF28595.1"/>
    <property type="molecule type" value="Genomic_DNA"/>
</dbReference>
<protein>
    <submittedName>
        <fullName evidence="3">Phospholipase C, phosphocholine-specific</fullName>
    </submittedName>
</protein>
<feature type="domain" description="Bacterial phospholipase C C-terminal" evidence="2">
    <location>
        <begin position="639"/>
        <end position="720"/>
    </location>
</feature>